<accession>A0A6G9I964</accession>
<evidence type="ECO:0000256" key="1">
    <source>
        <dbReference type="SAM" id="SignalP"/>
    </source>
</evidence>
<keyword evidence="1" id="KW-0732">Signal</keyword>
<keyword evidence="4" id="KW-1185">Reference proteome</keyword>
<evidence type="ECO:0000259" key="2">
    <source>
        <dbReference type="Pfam" id="PF05229"/>
    </source>
</evidence>
<keyword evidence="3" id="KW-0946">Virion</keyword>
<dbReference type="PANTHER" id="PTHR37089">
    <property type="entry name" value="PROTEIN U-RELATED"/>
    <property type="match status" value="1"/>
</dbReference>
<evidence type="ECO:0000313" key="4">
    <source>
        <dbReference type="Proteomes" id="UP000501168"/>
    </source>
</evidence>
<dbReference type="KEGG" id="orb:IPMB12_03130"/>
<name>A0A6G9I964_9GAMM</name>
<dbReference type="PANTHER" id="PTHR37089:SF4">
    <property type="entry name" value="EXPORTED PROTEIN"/>
    <property type="match status" value="1"/>
</dbReference>
<feature type="chain" id="PRO_5026091336" evidence="1">
    <location>
        <begin position="33"/>
        <end position="189"/>
    </location>
</feature>
<dbReference type="EMBL" id="CP050253">
    <property type="protein sequence ID" value="QIQ20761.1"/>
    <property type="molecule type" value="Genomic_DNA"/>
</dbReference>
<dbReference type="Pfam" id="PF05229">
    <property type="entry name" value="SCPU"/>
    <property type="match status" value="1"/>
</dbReference>
<keyword evidence="3" id="KW-0167">Capsid protein</keyword>
<feature type="signal peptide" evidence="1">
    <location>
        <begin position="1"/>
        <end position="32"/>
    </location>
</feature>
<evidence type="ECO:0000313" key="3">
    <source>
        <dbReference type="EMBL" id="QIQ20761.1"/>
    </source>
</evidence>
<dbReference type="SMART" id="SM00972">
    <property type="entry name" value="SCPU"/>
    <property type="match status" value="1"/>
</dbReference>
<dbReference type="RefSeq" id="WP_166914867.1">
    <property type="nucleotide sequence ID" value="NZ_CP050253.1"/>
</dbReference>
<proteinExistence type="predicted"/>
<dbReference type="InterPro" id="IPR007893">
    <property type="entry name" value="Spore_coat_U/FanG"/>
</dbReference>
<dbReference type="AlphaFoldDB" id="A0A6G9I964"/>
<sequence>MDISKRAAKYAFATVLTSLTLGTLATPPPAQAATLTGVIASTITLTGACAINGSVISAVGSSFGTLDFGIHPTLFTEASAQVNGIASTPMTFQCNSSTAPTLTVVSGVNDSHATNGNTHSMANTLAGKYVSYSLYKDAAHTSVIANGTPFFTSKNDGSSETVNIYGKAVGGAGLVPGLYTDIVTVQIDF</sequence>
<gene>
    <name evidence="3" type="ORF">IPMB12_03130</name>
</gene>
<reference evidence="3 4" key="1">
    <citation type="submission" date="2020-03" db="EMBL/GenBank/DDBJ databases">
        <title>Complete genome sequence of Orbus sp. IPMB12 (BCRC 80908).</title>
        <authorList>
            <person name="Lo W.-S."/>
            <person name="Chang T.-H."/>
            <person name="Kuo C.-H."/>
        </authorList>
    </citation>
    <scope>NUCLEOTIDE SEQUENCE [LARGE SCALE GENOMIC DNA]</scope>
    <source>
        <strain evidence="3 4">IPMB12</strain>
    </source>
</reference>
<organism evidence="3 4">
    <name type="scientific">Zophobihabitans entericus</name>
    <dbReference type="NCBI Taxonomy" id="1635327"/>
    <lineage>
        <taxon>Bacteria</taxon>
        <taxon>Pseudomonadati</taxon>
        <taxon>Pseudomonadota</taxon>
        <taxon>Gammaproteobacteria</taxon>
        <taxon>Orbales</taxon>
        <taxon>Orbaceae</taxon>
        <taxon>Zophobihabitans</taxon>
    </lineage>
</organism>
<protein>
    <submittedName>
        <fullName evidence="3">Spore coat protein U domain-containing protein</fullName>
    </submittedName>
</protein>
<feature type="domain" description="Spore coat protein U/FanG" evidence="2">
    <location>
        <begin position="37"/>
        <end position="185"/>
    </location>
</feature>
<dbReference type="InParanoid" id="A0A6G9I964"/>
<dbReference type="InterPro" id="IPR053167">
    <property type="entry name" value="Spore_coat_component"/>
</dbReference>
<dbReference type="Proteomes" id="UP000501168">
    <property type="component" value="Chromosome"/>
</dbReference>